<dbReference type="InterPro" id="IPR017871">
    <property type="entry name" value="ABC_transporter-like_CS"/>
</dbReference>
<keyword evidence="1" id="KW-0813">Transport</keyword>
<evidence type="ECO:0000313" key="5">
    <source>
        <dbReference type="EMBL" id="MDW8801877.1"/>
    </source>
</evidence>
<name>A0ABU4JUR0_9CLOT</name>
<comment type="caution">
    <text evidence="5">The sequence shown here is derived from an EMBL/GenBank/DDBJ whole genome shotgun (WGS) entry which is preliminary data.</text>
</comment>
<dbReference type="SMART" id="SM00382">
    <property type="entry name" value="AAA"/>
    <property type="match status" value="1"/>
</dbReference>
<gene>
    <name evidence="5" type="ORF">P8V03_12040</name>
</gene>
<dbReference type="SUPFAM" id="SSF52540">
    <property type="entry name" value="P-loop containing nucleoside triphosphate hydrolases"/>
    <property type="match status" value="1"/>
</dbReference>
<dbReference type="CDD" id="cd03293">
    <property type="entry name" value="ABC_NrtD_SsuB_transporters"/>
    <property type="match status" value="1"/>
</dbReference>
<dbReference type="InterPro" id="IPR003593">
    <property type="entry name" value="AAA+_ATPase"/>
</dbReference>
<dbReference type="GO" id="GO:0005524">
    <property type="term" value="F:ATP binding"/>
    <property type="evidence" value="ECO:0007669"/>
    <property type="project" value="UniProtKB-KW"/>
</dbReference>
<proteinExistence type="predicted"/>
<protein>
    <submittedName>
        <fullName evidence="5">ABC transporter ATP-binding protein</fullName>
    </submittedName>
</protein>
<dbReference type="InterPro" id="IPR003439">
    <property type="entry name" value="ABC_transporter-like_ATP-bd"/>
</dbReference>
<dbReference type="PROSITE" id="PS00211">
    <property type="entry name" value="ABC_TRANSPORTER_1"/>
    <property type="match status" value="1"/>
</dbReference>
<dbReference type="EMBL" id="JARUJP010000013">
    <property type="protein sequence ID" value="MDW8801877.1"/>
    <property type="molecule type" value="Genomic_DNA"/>
</dbReference>
<dbReference type="Pfam" id="PF00005">
    <property type="entry name" value="ABC_tran"/>
    <property type="match status" value="1"/>
</dbReference>
<accession>A0ABU4JUR0</accession>
<evidence type="ECO:0000256" key="3">
    <source>
        <dbReference type="ARBA" id="ARBA00022840"/>
    </source>
</evidence>
<dbReference type="PANTHER" id="PTHR42788">
    <property type="entry name" value="TAURINE IMPORT ATP-BINDING PROTEIN-RELATED"/>
    <property type="match status" value="1"/>
</dbReference>
<dbReference type="PROSITE" id="PS50893">
    <property type="entry name" value="ABC_TRANSPORTER_2"/>
    <property type="match status" value="1"/>
</dbReference>
<sequence>MSLRIEAVSKKYKRANKEFEILRNIDLTVNDGEFVCILGPSGCGKSTLLNIIAGFEKVTEGKVLLDGKEVNSPGPDRAVVFQEHALFPWLKVIDNVEFGMKVAGIPKSERRERALKYLEMMHLTKFKDSFVHELSGGMKQRVSIARALCLDSNILLMDEPFSSLDSQTRELLQLEVQRIWWNTKKTVVFITHSIEEAVLLADRIILMPASLDSEKKEFRIQLSRPRQIANMDVTYMVSKIMKEFKKEVEKVAKSEYDEGWNLEKDSILYDDSSSVGIGL</sequence>
<dbReference type="Proteomes" id="UP001281656">
    <property type="component" value="Unassembled WGS sequence"/>
</dbReference>
<feature type="domain" description="ABC transporter" evidence="4">
    <location>
        <begin position="3"/>
        <end position="234"/>
    </location>
</feature>
<organism evidence="5 6">
    <name type="scientific">Clostridium tanneri</name>
    <dbReference type="NCBI Taxonomy" id="3037988"/>
    <lineage>
        <taxon>Bacteria</taxon>
        <taxon>Bacillati</taxon>
        <taxon>Bacillota</taxon>
        <taxon>Clostridia</taxon>
        <taxon>Eubacteriales</taxon>
        <taxon>Clostridiaceae</taxon>
        <taxon>Clostridium</taxon>
    </lineage>
</organism>
<dbReference type="PANTHER" id="PTHR42788:SF13">
    <property type="entry name" value="ALIPHATIC SULFONATES IMPORT ATP-BINDING PROTEIN SSUB"/>
    <property type="match status" value="1"/>
</dbReference>
<dbReference type="InterPro" id="IPR027417">
    <property type="entry name" value="P-loop_NTPase"/>
</dbReference>
<evidence type="ECO:0000256" key="1">
    <source>
        <dbReference type="ARBA" id="ARBA00022448"/>
    </source>
</evidence>
<dbReference type="RefSeq" id="WP_261671368.1">
    <property type="nucleotide sequence ID" value="NZ_JARUJP010000013.1"/>
</dbReference>
<dbReference type="InterPro" id="IPR050166">
    <property type="entry name" value="ABC_transporter_ATP-bind"/>
</dbReference>
<dbReference type="Gene3D" id="3.40.50.300">
    <property type="entry name" value="P-loop containing nucleotide triphosphate hydrolases"/>
    <property type="match status" value="1"/>
</dbReference>
<keyword evidence="3 5" id="KW-0067">ATP-binding</keyword>
<keyword evidence="2" id="KW-0547">Nucleotide-binding</keyword>
<evidence type="ECO:0000259" key="4">
    <source>
        <dbReference type="PROSITE" id="PS50893"/>
    </source>
</evidence>
<reference evidence="5 6" key="1">
    <citation type="submission" date="2023-04" db="EMBL/GenBank/DDBJ databases">
        <title>Clostridium tannerae sp. nov., isolated from the fecal material of an alpaca.</title>
        <authorList>
            <person name="Miller S."/>
            <person name="Hendry M."/>
            <person name="King J."/>
            <person name="Sankaranarayanan K."/>
            <person name="Lawson P.A."/>
        </authorList>
    </citation>
    <scope>NUCLEOTIDE SEQUENCE [LARGE SCALE GENOMIC DNA]</scope>
    <source>
        <strain evidence="5 6">A1-XYC3</strain>
    </source>
</reference>
<evidence type="ECO:0000313" key="6">
    <source>
        <dbReference type="Proteomes" id="UP001281656"/>
    </source>
</evidence>
<evidence type="ECO:0000256" key="2">
    <source>
        <dbReference type="ARBA" id="ARBA00022741"/>
    </source>
</evidence>
<keyword evidence="6" id="KW-1185">Reference proteome</keyword>